<evidence type="ECO:0000256" key="2">
    <source>
        <dbReference type="SAM" id="MobiDB-lite"/>
    </source>
</evidence>
<feature type="compositionally biased region" description="Polar residues" evidence="2">
    <location>
        <begin position="1476"/>
        <end position="1490"/>
    </location>
</feature>
<feature type="region of interest" description="Disordered" evidence="2">
    <location>
        <begin position="1457"/>
        <end position="1496"/>
    </location>
</feature>
<feature type="region of interest" description="Disordered" evidence="2">
    <location>
        <begin position="2389"/>
        <end position="2420"/>
    </location>
</feature>
<feature type="compositionally biased region" description="Low complexity" evidence="2">
    <location>
        <begin position="1254"/>
        <end position="1263"/>
    </location>
</feature>
<feature type="compositionally biased region" description="Polar residues" evidence="2">
    <location>
        <begin position="380"/>
        <end position="392"/>
    </location>
</feature>
<feature type="compositionally biased region" description="Low complexity" evidence="2">
    <location>
        <begin position="2990"/>
        <end position="3011"/>
    </location>
</feature>
<feature type="compositionally biased region" description="Basic and acidic residues" evidence="2">
    <location>
        <begin position="198"/>
        <end position="210"/>
    </location>
</feature>
<feature type="compositionally biased region" description="Low complexity" evidence="2">
    <location>
        <begin position="216"/>
        <end position="232"/>
    </location>
</feature>
<protein>
    <submittedName>
        <fullName evidence="3">Uncharacterized protein</fullName>
    </submittedName>
</protein>
<feature type="compositionally biased region" description="Polar residues" evidence="2">
    <location>
        <begin position="322"/>
        <end position="337"/>
    </location>
</feature>
<feature type="region of interest" description="Disordered" evidence="2">
    <location>
        <begin position="433"/>
        <end position="477"/>
    </location>
</feature>
<feature type="region of interest" description="Disordered" evidence="2">
    <location>
        <begin position="2990"/>
        <end position="3013"/>
    </location>
</feature>
<feature type="coiled-coil region" evidence="1">
    <location>
        <begin position="2595"/>
        <end position="2626"/>
    </location>
</feature>
<name>A0A1B0AKD5_9MUSC</name>
<proteinExistence type="predicted"/>
<organism evidence="3 4">
    <name type="scientific">Glossina palpalis gambiensis</name>
    <dbReference type="NCBI Taxonomy" id="67801"/>
    <lineage>
        <taxon>Eukaryota</taxon>
        <taxon>Metazoa</taxon>
        <taxon>Ecdysozoa</taxon>
        <taxon>Arthropoda</taxon>
        <taxon>Hexapoda</taxon>
        <taxon>Insecta</taxon>
        <taxon>Pterygota</taxon>
        <taxon>Neoptera</taxon>
        <taxon>Endopterygota</taxon>
        <taxon>Diptera</taxon>
        <taxon>Brachycera</taxon>
        <taxon>Muscomorpha</taxon>
        <taxon>Hippoboscoidea</taxon>
        <taxon>Glossinidae</taxon>
        <taxon>Glossina</taxon>
    </lineage>
</organism>
<evidence type="ECO:0000256" key="1">
    <source>
        <dbReference type="SAM" id="Coils"/>
    </source>
</evidence>
<feature type="compositionally biased region" description="Basic and acidic residues" evidence="2">
    <location>
        <begin position="350"/>
        <end position="379"/>
    </location>
</feature>
<sequence length="3398" mass="372644">VAVEAAAAQEKQDRSSDETKSDIQPESIVKTEMEVSDKDITSTDINEQATNETIEATPEVEGTILKETQDRSSDEKRSDLQPESVAKTETEVSDKDLNSSDINEPESSELIPVTLGVEDVVAQQKQDRFSDEMKSDIQSDSIAKTETEVVQKDLTPSDISEPATSEATPPTVDVEAAAAQEKQGRSSDEANLQPEFVTKTETEVAEKDLTSSDVNELATSEATEATSDAEGTVAQETQDRSSDETISDIQPESVLKTETELSDKDLTSSDINEPESSEPIPVTLEVEDMIAQQKQDRSSDEMKSDIQSDSIAKTETEIAQKDLTSSDISEPATSEATPPTVDVEAAAAQEKQDRSSDETKLQPEFVTKTETEVAEKDLTSSDVNELPTSEATPATLDVGDTAAQETQDQSSDERKPDLKPAVIARAKVISSDVNNSVTSETTPATVEVKSTVEHEEHVESSDETRSDLRLESTQQTEQKIGEEYITSMGLSGQDKLLESISDISVQALELIREEPKLDESNIASDLESSEIPILEPPAGFNEECETNIAVEENETNESNVEKIIKENEEKPSSEKLLFNMEEKVKSSETIHSTINQLISTENELTFTEKKEAFEIEQSRTKTNLNLHEELFSVAEQDENLSIKKSRHPSLGVIECHPTIIETFAISFEESTDNAFTDATTDDNVSRETSSCSFVATQRAKGNEDLEESAALKAQEHSTALSTQHTPQEVLEKSKALIGKPEEESRETMVLLGPLPHEGSKVDEEAINAQNPSTENQQLNADAQVKETPQVTVEEQSHEERNVNIEMNANSPSPSQDEVIPPPVAFESEYILANQSCETSTENAVKTVNLLAENSAIKNESIPGNIESSQASITKFETNPENLKVIEEKAEETSQFPQEKTIVAEQAGKLDSTAVSTEIVVPIVDSTMPDTSQKAATTSTITSNEIIPNADINSTKEGHETRQLSEILPCVGADIQKNVLSDSPNISVVVPAREATTIASHVTTPSTEINSASENHETSQPAETSPSAEVVLHKTVLTDTPDTSVIATQDPDTNIVCNETNRSNEVTSANEGQKIIQPSGIEKIGNDENISIALDPEIIQSCASLPGLVALNGTAITEDNVTEPKENVLISICNEKIKDSANSGEEEFVRSTEPLSTSIKIAIQEEILTQQGEKTDENSANISSIESSEATTLTSVINVAGKQTECKNDPIESEIPTVCCQSSTEPASIVKDEKTPIPAKEEIDSTKHLPKTSSEETVVSSSELSNSSATSVNVEESVVSETIVNAIATSNLRALDLEKSSVEQLSTKKEPQTSLEHASMDAIEIGSASLSKEQAPEIPIQEQHTLMKSEISTMALIDSGKEHVPDVLIQEEYEIQISETPLVDTSKEQVSEELIQGQHTQVKSKLNHEDPKLTELTKQETLTFDQTVSEKSRMEIIPENITTNVAQVSHLQTLNQEHLETSSATTSGSELKDPSDVINQGQKSLSQNQRFDSAEENLIKSSIPSADEILEKSSDETDENIAAFTADRAAIPVQKLDTVKDILLSAEPSVIAEDLATKISEIKLTQTATILKEEQSLQISPKLTMINEENSEMAMGYTIAEISDQPSRNNALVSENIFEVGKAEQSIEAVTAPNLEKHYASEEQATQNLKEIDIPSGSTESEQSELKAPADSIELKQEPVVPTICEAATNQPLTGLLSQFTTDSNTIESVDAVDIIAPPIMFATPDTVTNKVVEPEKPVNVPSAPIASNKFNTKPLEENALACLSDSYTIVEPIKVRNSSLEAKEAHLSTESTATSTTSDKTVIEVLNVKPQQAVEACHSIPNEVKKSSVLDREPAQLVTATSYNLPMSSQKLLTNSNPAENLNKCRFLTDVVVSDQLETVSNGTMKSNESTEHLYNINDSGIEAIVSLENQSQSNLNLVTISTKVTLETDKKTFSETNLKFGVKEKIFCEEKKLRIESEKLLTESYRDSITTLKPIKAEDIPLMNRTNVSEEKEELDSTLAKEQLQISATGSKDIVKKIRDSDSVDFIASDSSKSDPLPAKENIQELIANALRETAELKSSSHTSTHITVDVEKEVSECTITGPEHRPTSLINEETISLAEKNFSELTITNRNEKLAPSSEILEAKRESLQTSASEVLLKPDLNIHEATAENFVERISVVSEIPTLVSEVLLATGLNVVRSCKIKMENFSANQAPILASEEPLVPDINISRNTAPETILTTPGQEVSILNSEALLATGLNVAKTFASKPVEENSSIREIPFRTSEAFFAPELNVSQTIAAKTVNETSSMKGVSIVNSEVLLCAELNISQTVASEKKDKTGELPILASEVRLWPELNGSQTIASMPEISCAEKPNLEENNSQIIVTKVEDTNLAVKNSLTQILSKTESIDKPDNISMSSFQEGENGNKNSSKAHEKLNDISPTELRKIASVSPVAEVDITGTPITSTEHKPCVKFKENLAEFAVSICNEAESTSSVESQPECKVTELNTPNNLHLLRAVKEKSIWNEVSAKTDSLSESTETMEEGLGSTIIKVTNLVISDNEDVSKSNSLVVDKSENVAVDPPEIKASIDSAILSQSSTKANVMNELKTTLATTILQEYRNESQNQLEAKEEEIDEKINETETKELKTSTSKVLDQVTNTYENSQDTCQAKLQNENSSTFIENKDSEPMLAAVDPDLCDDIADDCKESISDYYVPMTTSAATVRRQFFPSNETQEESSSSIGSSGMVINELANTLRRDETFEVILAEAAAMEVSVTPTNKLIELENAKTGRTVEEGISVKNLGNHLVLKKLRRQACVSSDTAPSLEDESQESKKSPTTNALGSICQQYIQDKRLLAALETRRRQTLLMHRFLSSFEESPHSSMENELIAAYQSTVELTDANSSRIGSVECSSINSEDSSICDCDNSYLVGERQHENSFHIFNNILFSDQITNEYCSSNNTPTTDEEFIEIGLDVEIEHKQQQSQSNHNNNNNNINNTYVRLVNNNGNAIPTTTPNTCNKKKNNNSNNNNHNKNNIDHHYHHYHHNNTTSGREASAVEVTTLKAEQIIIGQNNKIEDYKDDDIDNQILEREHIDDMVAVQPKFVPGSIAEREYLKWHNAVDMPNNPYAPEALKKRINGSQERCMDLPNISPGKEANPLEHITKEKLNDETDNKREIEYKRYSRDYYINNVSKSNESPSKSGSAEQYTEVNLTKQATENHIYTDTQRLYNDCHWTLAAPVRRSCSLKLLSHNNSKTNHNRHQTVTRCASSVSQYENTKCFVKNSNTISPLKRRTVSMLSVCSVGSSGRGSKQSLHDSNQHLWSHFEKQLLHKDLKRNSFRATSSTTVDFVLNPLFEGESSQSDGGADNENVNFSNSNLKKCENTHDDQAGDSGVDSCLNGFTGKEIKMGTENRKDFDSLLF</sequence>
<feature type="compositionally biased region" description="Basic and acidic residues" evidence="2">
    <location>
        <begin position="67"/>
        <end position="98"/>
    </location>
</feature>
<dbReference type="VEuPathDB" id="VectorBase:GPPI000019"/>
<feature type="compositionally biased region" description="Basic and acidic residues" evidence="2">
    <location>
        <begin position="294"/>
        <end position="320"/>
    </location>
</feature>
<dbReference type="EnsemblMetazoa" id="GPPI000019-RA">
    <property type="protein sequence ID" value="GPPI000019-PA"/>
    <property type="gene ID" value="GPPI000019"/>
</dbReference>
<dbReference type="EMBL" id="JXJN01023239">
    <property type="status" value="NOT_ANNOTATED_CDS"/>
    <property type="molecule type" value="Genomic_DNA"/>
</dbReference>
<feature type="compositionally biased region" description="Basic and acidic residues" evidence="2">
    <location>
        <begin position="255"/>
        <end position="267"/>
    </location>
</feature>
<feature type="compositionally biased region" description="Basic and acidic residues" evidence="2">
    <location>
        <begin position="10"/>
        <end position="41"/>
    </location>
</feature>
<feature type="region of interest" description="Disordered" evidence="2">
    <location>
        <begin position="1"/>
        <end position="420"/>
    </location>
</feature>
<evidence type="ECO:0000313" key="3">
    <source>
        <dbReference type="EnsemblMetazoa" id="GPPI000019-PA"/>
    </source>
</evidence>
<feature type="compositionally biased region" description="Polar residues" evidence="2">
    <location>
        <begin position="42"/>
        <end position="54"/>
    </location>
</feature>
<keyword evidence="4" id="KW-1185">Reference proteome</keyword>
<feature type="compositionally biased region" description="Basic and acidic residues" evidence="2">
    <location>
        <begin position="125"/>
        <end position="151"/>
    </location>
</feature>
<feature type="compositionally biased region" description="Polar residues" evidence="2">
    <location>
        <begin position="2394"/>
        <end position="2409"/>
    </location>
</feature>
<keyword evidence="1" id="KW-0175">Coiled coil</keyword>
<feature type="compositionally biased region" description="Basic and acidic residues" evidence="2">
    <location>
        <begin position="1237"/>
        <end position="1246"/>
    </location>
</feature>
<accession>A0A1B0AKD5</accession>
<evidence type="ECO:0000313" key="4">
    <source>
        <dbReference type="Proteomes" id="UP000092460"/>
    </source>
</evidence>
<feature type="compositionally biased region" description="Basic and acidic residues" evidence="2">
    <location>
        <begin position="450"/>
        <end position="470"/>
    </location>
</feature>
<feature type="region of interest" description="Disordered" evidence="2">
    <location>
        <begin position="1237"/>
        <end position="1263"/>
    </location>
</feature>
<feature type="compositionally biased region" description="Polar residues" evidence="2">
    <location>
        <begin position="433"/>
        <end position="444"/>
    </location>
</feature>
<dbReference type="Proteomes" id="UP000092460">
    <property type="component" value="Unassembled WGS sequence"/>
</dbReference>
<reference evidence="4" key="1">
    <citation type="submission" date="2015-01" db="EMBL/GenBank/DDBJ databases">
        <authorList>
            <person name="Aksoy S."/>
            <person name="Warren W."/>
            <person name="Wilson R.K."/>
        </authorList>
    </citation>
    <scope>NUCLEOTIDE SEQUENCE [LARGE SCALE GENOMIC DNA]</scope>
    <source>
        <strain evidence="4">IAEA</strain>
    </source>
</reference>
<feature type="region of interest" description="Disordered" evidence="2">
    <location>
        <begin position="1006"/>
        <end position="1025"/>
    </location>
</feature>
<reference evidence="3" key="2">
    <citation type="submission" date="2020-05" db="UniProtKB">
        <authorList>
            <consortium name="EnsemblMetazoa"/>
        </authorList>
    </citation>
    <scope>IDENTIFICATION</scope>
    <source>
        <strain evidence="3">IAEA</strain>
    </source>
</reference>
<feature type="compositionally biased region" description="Polar residues" evidence="2">
    <location>
        <begin position="1457"/>
        <end position="1468"/>
    </location>
</feature>
<dbReference type="STRING" id="67801.A0A1B0AKD5"/>